<comment type="caution">
    <text evidence="2">The sequence shown here is derived from an EMBL/GenBank/DDBJ whole genome shotgun (WGS) entry which is preliminary data.</text>
</comment>
<dbReference type="GO" id="GO:0003676">
    <property type="term" value="F:nucleic acid binding"/>
    <property type="evidence" value="ECO:0007669"/>
    <property type="project" value="InterPro"/>
</dbReference>
<reference evidence="2" key="2">
    <citation type="submission" date="2021-12" db="EMBL/GenBank/DDBJ databases">
        <title>Resequencing data analysis of finger millet.</title>
        <authorList>
            <person name="Hatakeyama M."/>
            <person name="Aluri S."/>
            <person name="Balachadran M.T."/>
            <person name="Sivarajan S.R."/>
            <person name="Poveda L."/>
            <person name="Shimizu-Inatsugi R."/>
            <person name="Schlapbach R."/>
            <person name="Sreeman S.M."/>
            <person name="Shimizu K.K."/>
        </authorList>
    </citation>
    <scope>NUCLEOTIDE SEQUENCE</scope>
</reference>
<sequence>MAGERAKGTVKMFNESKGFGFITGADDAKDYFVHFSAIKTDGFRALYEGQQVEFTTAPGDDGKPMALEVTVLSGEAHAVNDGKERVKGTVKWFDETKGFGFITGNDDAKDYFVHFSAIKTEGFKTLSEGQSVEFTPAVGDDGKLLALDVIVISG</sequence>
<reference evidence="2" key="1">
    <citation type="journal article" date="2018" name="DNA Res.">
        <title>Multiple hybrid de novo genome assembly of finger millet, an orphan allotetraploid crop.</title>
        <authorList>
            <person name="Hatakeyama M."/>
            <person name="Aluri S."/>
            <person name="Balachadran M.T."/>
            <person name="Sivarajan S.R."/>
            <person name="Patrignani A."/>
            <person name="Gruter S."/>
            <person name="Poveda L."/>
            <person name="Shimizu-Inatsugi R."/>
            <person name="Baeten J."/>
            <person name="Francoijs K.J."/>
            <person name="Nataraja K.N."/>
            <person name="Reddy Y.A.N."/>
            <person name="Phadnis S."/>
            <person name="Ravikumar R.L."/>
            <person name="Schlapbach R."/>
            <person name="Sreeman S.M."/>
            <person name="Shimizu K.K."/>
        </authorList>
    </citation>
    <scope>NUCLEOTIDE SEQUENCE</scope>
</reference>
<evidence type="ECO:0000313" key="3">
    <source>
        <dbReference type="Proteomes" id="UP001054889"/>
    </source>
</evidence>
<dbReference type="SUPFAM" id="SSF50249">
    <property type="entry name" value="Nucleic acid-binding proteins"/>
    <property type="match status" value="2"/>
</dbReference>
<dbReference type="Pfam" id="PF00313">
    <property type="entry name" value="CSD"/>
    <property type="match status" value="2"/>
</dbReference>
<dbReference type="PANTHER" id="PTHR46565">
    <property type="entry name" value="COLD SHOCK DOMAIN PROTEIN 2"/>
    <property type="match status" value="1"/>
</dbReference>
<proteinExistence type="predicted"/>
<name>A0AAV5D829_ELECO</name>
<gene>
    <name evidence="2" type="primary">ga23909</name>
    <name evidence="2" type="ORF">PR202_ga23909</name>
</gene>
<dbReference type="Proteomes" id="UP001054889">
    <property type="component" value="Unassembled WGS sequence"/>
</dbReference>
<dbReference type="Gene3D" id="2.40.50.140">
    <property type="entry name" value="Nucleic acid-binding proteins"/>
    <property type="match status" value="2"/>
</dbReference>
<dbReference type="CDD" id="cd04458">
    <property type="entry name" value="CSP_CDS"/>
    <property type="match status" value="2"/>
</dbReference>
<dbReference type="InterPro" id="IPR011129">
    <property type="entry name" value="CSD"/>
</dbReference>
<evidence type="ECO:0000313" key="2">
    <source>
        <dbReference type="EMBL" id="GJN06205.1"/>
    </source>
</evidence>
<feature type="domain" description="CSD" evidence="1">
    <location>
        <begin position="85"/>
        <end position="151"/>
    </location>
</feature>
<dbReference type="PRINTS" id="PR00050">
    <property type="entry name" value="COLDSHOCK"/>
</dbReference>
<dbReference type="EMBL" id="BQKI01000012">
    <property type="protein sequence ID" value="GJN06205.1"/>
    <property type="molecule type" value="Genomic_DNA"/>
</dbReference>
<dbReference type="AlphaFoldDB" id="A0AAV5D829"/>
<evidence type="ECO:0000259" key="1">
    <source>
        <dbReference type="PROSITE" id="PS51857"/>
    </source>
</evidence>
<dbReference type="PANTHER" id="PTHR46565:SF20">
    <property type="entry name" value="COLD SHOCK DOMAIN-CONTAINING PROTEIN 4"/>
    <property type="match status" value="1"/>
</dbReference>
<dbReference type="InterPro" id="IPR012340">
    <property type="entry name" value="NA-bd_OB-fold"/>
</dbReference>
<accession>A0AAV5D829</accession>
<dbReference type="PROSITE" id="PS51857">
    <property type="entry name" value="CSD_2"/>
    <property type="match status" value="2"/>
</dbReference>
<feature type="domain" description="CSD" evidence="1">
    <location>
        <begin position="5"/>
        <end position="71"/>
    </location>
</feature>
<dbReference type="SMART" id="SM00357">
    <property type="entry name" value="CSP"/>
    <property type="match status" value="2"/>
</dbReference>
<organism evidence="2 3">
    <name type="scientific">Eleusine coracana subsp. coracana</name>
    <dbReference type="NCBI Taxonomy" id="191504"/>
    <lineage>
        <taxon>Eukaryota</taxon>
        <taxon>Viridiplantae</taxon>
        <taxon>Streptophyta</taxon>
        <taxon>Embryophyta</taxon>
        <taxon>Tracheophyta</taxon>
        <taxon>Spermatophyta</taxon>
        <taxon>Magnoliopsida</taxon>
        <taxon>Liliopsida</taxon>
        <taxon>Poales</taxon>
        <taxon>Poaceae</taxon>
        <taxon>PACMAD clade</taxon>
        <taxon>Chloridoideae</taxon>
        <taxon>Cynodonteae</taxon>
        <taxon>Eleusininae</taxon>
        <taxon>Eleusine</taxon>
    </lineage>
</organism>
<keyword evidence="3" id="KW-1185">Reference proteome</keyword>
<protein>
    <recommendedName>
        <fullName evidence="1">CSD domain-containing protein</fullName>
    </recommendedName>
</protein>
<dbReference type="InterPro" id="IPR002059">
    <property type="entry name" value="CSP_DNA-bd"/>
</dbReference>